<dbReference type="PANTHER" id="PTHR36111">
    <property type="entry name" value="INNER MEMBRANE PROTEIN-RELATED"/>
    <property type="match status" value="1"/>
</dbReference>
<feature type="transmembrane region" description="Helical" evidence="1">
    <location>
        <begin position="56"/>
        <end position="76"/>
    </location>
</feature>
<reference evidence="2 3" key="1">
    <citation type="submission" date="2018-08" db="EMBL/GenBank/DDBJ databases">
        <title>A genome reference for cultivated species of the human gut microbiota.</title>
        <authorList>
            <person name="Zou Y."/>
            <person name="Xue W."/>
            <person name="Luo G."/>
        </authorList>
    </citation>
    <scope>NUCLEOTIDE SEQUENCE [LARGE SCALE GENOMIC DNA]</scope>
    <source>
        <strain evidence="2 3">TF10-9AT</strain>
    </source>
</reference>
<keyword evidence="1" id="KW-0812">Transmembrane</keyword>
<dbReference type="EMBL" id="QSQR01000001">
    <property type="protein sequence ID" value="RGK48455.1"/>
    <property type="molecule type" value="Genomic_DNA"/>
</dbReference>
<dbReference type="InterPro" id="IPR007563">
    <property type="entry name" value="DUF554"/>
</dbReference>
<keyword evidence="1" id="KW-1133">Transmembrane helix</keyword>
<feature type="transmembrane region" description="Helical" evidence="1">
    <location>
        <begin position="140"/>
        <end position="166"/>
    </location>
</feature>
<organism evidence="2 3">
    <name type="scientific">Ligilactobacillus ruminis</name>
    <dbReference type="NCBI Taxonomy" id="1623"/>
    <lineage>
        <taxon>Bacteria</taxon>
        <taxon>Bacillati</taxon>
        <taxon>Bacillota</taxon>
        <taxon>Bacilli</taxon>
        <taxon>Lactobacillales</taxon>
        <taxon>Lactobacillaceae</taxon>
        <taxon>Ligilactobacillus</taxon>
    </lineage>
</organism>
<dbReference type="RefSeq" id="WP_117642253.1">
    <property type="nucleotide sequence ID" value="NZ_JAQDES010000003.1"/>
</dbReference>
<dbReference type="AlphaFoldDB" id="A0A8B2ZAB3"/>
<evidence type="ECO:0000256" key="1">
    <source>
        <dbReference type="SAM" id="Phobius"/>
    </source>
</evidence>
<feature type="transmembrane region" description="Helical" evidence="1">
    <location>
        <begin position="178"/>
        <end position="197"/>
    </location>
</feature>
<dbReference type="PANTHER" id="PTHR36111:SF2">
    <property type="entry name" value="INNER MEMBRANE PROTEIN"/>
    <property type="match status" value="1"/>
</dbReference>
<evidence type="ECO:0000313" key="2">
    <source>
        <dbReference type="EMBL" id="RGK48455.1"/>
    </source>
</evidence>
<keyword evidence="1" id="KW-0472">Membrane</keyword>
<gene>
    <name evidence="2" type="ORF">DXD09_01660</name>
</gene>
<evidence type="ECO:0000313" key="3">
    <source>
        <dbReference type="Proteomes" id="UP000260790"/>
    </source>
</evidence>
<protein>
    <submittedName>
        <fullName evidence="2">DUF554 domain-containing protein</fullName>
    </submittedName>
</protein>
<name>A0A8B2ZAB3_9LACO</name>
<dbReference type="Proteomes" id="UP000260790">
    <property type="component" value="Unassembled WGS sequence"/>
</dbReference>
<proteinExistence type="predicted"/>
<feature type="transmembrane region" description="Helical" evidence="1">
    <location>
        <begin position="97"/>
        <end position="120"/>
    </location>
</feature>
<accession>A0A8B2ZAB3</accession>
<comment type="caution">
    <text evidence="2">The sequence shown here is derived from an EMBL/GenBank/DDBJ whole genome shotgun (WGS) entry which is preliminary data.</text>
</comment>
<dbReference type="Pfam" id="PF04474">
    <property type="entry name" value="DUF554"/>
    <property type="match status" value="1"/>
</dbReference>
<feature type="transmembrane region" description="Helical" evidence="1">
    <location>
        <begin position="32"/>
        <end position="50"/>
    </location>
</feature>
<sequence>MIGTIFNTCMILGGSIMGSLFKKGMKEKYHEILMQALGLAVVALGLNTVVKHMPHSRYPVLFILSLAVGSVIGSFLDLDSRFDSLVSKHSNGQAVQGISTGILLFCIGTLSILGPVNAALNHDYTYLFTNGMLDGVTSTVLASGYGICIAACAPVLFCWQGSIYLLAKLCATAISTTLLTELSIVGGILILASGINILGLKKISIMNLLPSLLIPPIGLLFL</sequence>